<dbReference type="NCBIfam" id="NF011659">
    <property type="entry name" value="PRK15079.1"/>
    <property type="match status" value="1"/>
</dbReference>
<dbReference type="InterPro" id="IPR013563">
    <property type="entry name" value="Oligopep_ABC_C"/>
</dbReference>
<keyword evidence="2" id="KW-0813">Transport</keyword>
<dbReference type="EMBL" id="CP034035">
    <property type="protein sequence ID" value="QCR08668.1"/>
    <property type="molecule type" value="Genomic_DNA"/>
</dbReference>
<dbReference type="RefSeq" id="WP_137713706.1">
    <property type="nucleotide sequence ID" value="NZ_CP034035.1"/>
</dbReference>
<dbReference type="KEGG" id="brb:EH207_09090"/>
<dbReference type="SUPFAM" id="SSF52540">
    <property type="entry name" value="P-loop containing nucleoside triphosphate hydrolases"/>
    <property type="match status" value="1"/>
</dbReference>
<protein>
    <submittedName>
        <fullName evidence="6">ABC transporter ATP-binding protein</fullName>
    </submittedName>
</protein>
<keyword evidence="7" id="KW-1185">Reference proteome</keyword>
<dbReference type="Pfam" id="PF08352">
    <property type="entry name" value="oligo_HPY"/>
    <property type="match status" value="1"/>
</dbReference>
<evidence type="ECO:0000256" key="2">
    <source>
        <dbReference type="ARBA" id="ARBA00022448"/>
    </source>
</evidence>
<dbReference type="Pfam" id="PF00005">
    <property type="entry name" value="ABC_tran"/>
    <property type="match status" value="1"/>
</dbReference>
<dbReference type="PANTHER" id="PTHR43776:SF7">
    <property type="entry name" value="D,D-DIPEPTIDE TRANSPORT ATP-BINDING PROTEIN DDPF-RELATED"/>
    <property type="match status" value="1"/>
</dbReference>
<dbReference type="AlphaFoldDB" id="A0A4P8QNX4"/>
<accession>A0A4P8QNX4</accession>
<dbReference type="GO" id="GO:0055085">
    <property type="term" value="P:transmembrane transport"/>
    <property type="evidence" value="ECO:0007669"/>
    <property type="project" value="UniProtKB-ARBA"/>
</dbReference>
<dbReference type="GO" id="GO:0015833">
    <property type="term" value="P:peptide transport"/>
    <property type="evidence" value="ECO:0007669"/>
    <property type="project" value="InterPro"/>
</dbReference>
<gene>
    <name evidence="6" type="ORF">EH207_09090</name>
</gene>
<dbReference type="InterPro" id="IPR003439">
    <property type="entry name" value="ABC_transporter-like_ATP-bd"/>
</dbReference>
<sequence length="342" mass="37928">MNNSSGKTALLEVADLKVHFNIRDEKQWFWQPAKTLKAVDGVTFRLQEGETLGVVGESGCGKSTLARAIIGLVEATGGKVTWLGKDLLGMDHREWHKARSDIQMIFQDPLASLNPRMTIGEIIAEPLKTYHPELTRQAVKDRVKEMMLKVGLLPNLINRYPHEFSGGQCQRIGIARALILEPKLVICDEPVSALDVSIQAQVVNLLKQLQREMRLSLIFIAHDLSVVKHISDRVLVMYLGHAVELGTYRQVYHNPQHPYTRALMSAVPIPDPDKEANKQIQLLEGELPSPINPPSGCVFCTRCPIAGPECSKTRPVLEGSFSHAVSCLKVDPQALLSVEAEN</sequence>
<dbReference type="SMART" id="SM00382">
    <property type="entry name" value="AAA"/>
    <property type="match status" value="1"/>
</dbReference>
<evidence type="ECO:0000256" key="4">
    <source>
        <dbReference type="ARBA" id="ARBA00022840"/>
    </source>
</evidence>
<proteinExistence type="inferred from homology"/>
<evidence type="ECO:0000259" key="5">
    <source>
        <dbReference type="PROSITE" id="PS50893"/>
    </source>
</evidence>
<evidence type="ECO:0000313" key="6">
    <source>
        <dbReference type="EMBL" id="QCR08668.1"/>
    </source>
</evidence>
<dbReference type="FunFam" id="3.40.50.300:FF:000016">
    <property type="entry name" value="Oligopeptide ABC transporter ATP-binding component"/>
    <property type="match status" value="1"/>
</dbReference>
<name>A0A4P8QNX4_9GAMM</name>
<reference evidence="6 7" key="1">
    <citation type="submission" date="2018-11" db="EMBL/GenBank/DDBJ databases">
        <title>Genome sequences of Brenneria nigrifluens and Brenneria rubrifaciens.</title>
        <authorList>
            <person name="Poret-Peterson A.T."/>
            <person name="McClean A.E."/>
            <person name="Kluepfel D.A."/>
        </authorList>
    </citation>
    <scope>NUCLEOTIDE SEQUENCE [LARGE SCALE GENOMIC DNA]</scope>
    <source>
        <strain evidence="6 7">6D370</strain>
    </source>
</reference>
<dbReference type="GO" id="GO:0005524">
    <property type="term" value="F:ATP binding"/>
    <property type="evidence" value="ECO:0007669"/>
    <property type="project" value="UniProtKB-KW"/>
</dbReference>
<dbReference type="NCBIfam" id="TIGR01727">
    <property type="entry name" value="oligo_HPY"/>
    <property type="match status" value="1"/>
</dbReference>
<organism evidence="6 7">
    <name type="scientific">Brenneria rubrifaciens</name>
    <dbReference type="NCBI Taxonomy" id="55213"/>
    <lineage>
        <taxon>Bacteria</taxon>
        <taxon>Pseudomonadati</taxon>
        <taxon>Pseudomonadota</taxon>
        <taxon>Gammaproteobacteria</taxon>
        <taxon>Enterobacterales</taxon>
        <taxon>Pectobacteriaceae</taxon>
        <taxon>Brenneria</taxon>
    </lineage>
</organism>
<feature type="domain" description="ABC transporter" evidence="5">
    <location>
        <begin position="22"/>
        <end position="264"/>
    </location>
</feature>
<dbReference type="PANTHER" id="PTHR43776">
    <property type="entry name" value="TRANSPORT ATP-BINDING PROTEIN"/>
    <property type="match status" value="1"/>
</dbReference>
<dbReference type="InterPro" id="IPR050319">
    <property type="entry name" value="ABC_transp_ATP-bind"/>
</dbReference>
<comment type="similarity">
    <text evidence="1">Belongs to the ABC transporter superfamily.</text>
</comment>
<dbReference type="InterPro" id="IPR003593">
    <property type="entry name" value="AAA+_ATPase"/>
</dbReference>
<dbReference type="Gene3D" id="3.40.50.300">
    <property type="entry name" value="P-loop containing nucleotide triphosphate hydrolases"/>
    <property type="match status" value="1"/>
</dbReference>
<dbReference type="NCBIfam" id="NF008453">
    <property type="entry name" value="PRK11308.1"/>
    <property type="match status" value="1"/>
</dbReference>
<dbReference type="PROSITE" id="PS50893">
    <property type="entry name" value="ABC_TRANSPORTER_2"/>
    <property type="match status" value="1"/>
</dbReference>
<dbReference type="GO" id="GO:0016887">
    <property type="term" value="F:ATP hydrolysis activity"/>
    <property type="evidence" value="ECO:0007669"/>
    <property type="project" value="InterPro"/>
</dbReference>
<keyword evidence="4 6" id="KW-0067">ATP-binding</keyword>
<evidence type="ECO:0000256" key="3">
    <source>
        <dbReference type="ARBA" id="ARBA00022741"/>
    </source>
</evidence>
<dbReference type="CDD" id="cd03257">
    <property type="entry name" value="ABC_NikE_OppD_transporters"/>
    <property type="match status" value="1"/>
</dbReference>
<dbReference type="InterPro" id="IPR017871">
    <property type="entry name" value="ABC_transporter-like_CS"/>
</dbReference>
<evidence type="ECO:0000313" key="7">
    <source>
        <dbReference type="Proteomes" id="UP000299580"/>
    </source>
</evidence>
<dbReference type="Proteomes" id="UP000299580">
    <property type="component" value="Chromosome"/>
</dbReference>
<dbReference type="InterPro" id="IPR027417">
    <property type="entry name" value="P-loop_NTPase"/>
</dbReference>
<evidence type="ECO:0000256" key="1">
    <source>
        <dbReference type="ARBA" id="ARBA00005417"/>
    </source>
</evidence>
<dbReference type="PROSITE" id="PS00211">
    <property type="entry name" value="ABC_TRANSPORTER_1"/>
    <property type="match status" value="1"/>
</dbReference>
<dbReference type="OrthoDB" id="9784450at2"/>
<keyword evidence="3" id="KW-0547">Nucleotide-binding</keyword>